<dbReference type="PROSITE" id="PS50902">
    <property type="entry name" value="FLAVODOXIN_LIKE"/>
    <property type="match status" value="1"/>
</dbReference>
<comment type="function">
    <text evidence="7">Low-potential electron donor to a number of redox enzymes.</text>
</comment>
<keyword evidence="3 7" id="KW-0813">Transport</keyword>
<keyword evidence="6 7" id="KW-0249">Electron transport</keyword>
<dbReference type="InterPro" id="IPR029039">
    <property type="entry name" value="Flavoprotein-like_sf"/>
</dbReference>
<reference evidence="9 10" key="1">
    <citation type="submission" date="2023-06" db="EMBL/GenBank/DDBJ databases">
        <title>Campylobacter magnum sp. nov., isolated from cecal contents of domestic pigs (Sus scrofa domesticus).</title>
        <authorList>
            <person name="Papic B."/>
            <person name="Gruntar I."/>
        </authorList>
    </citation>
    <scope>NUCLEOTIDE SEQUENCE [LARGE SCALE GENOMIC DNA]</scope>
    <source>
        <strain evidence="10">34484-21</strain>
    </source>
</reference>
<evidence type="ECO:0000256" key="1">
    <source>
        <dbReference type="ARBA" id="ARBA00001917"/>
    </source>
</evidence>
<dbReference type="Gene3D" id="3.40.50.360">
    <property type="match status" value="1"/>
</dbReference>
<keyword evidence="4 7" id="KW-0285">Flavoprotein</keyword>
<keyword evidence="10" id="KW-1185">Reference proteome</keyword>
<dbReference type="EMBL" id="JAULJQ010000001">
    <property type="protein sequence ID" value="MDO2408608.1"/>
    <property type="molecule type" value="Genomic_DNA"/>
</dbReference>
<protein>
    <recommendedName>
        <fullName evidence="7">Flavodoxin</fullName>
    </recommendedName>
</protein>
<evidence type="ECO:0000313" key="9">
    <source>
        <dbReference type="EMBL" id="MDO2408608.1"/>
    </source>
</evidence>
<accession>A0ABT8T6Q1</accession>
<evidence type="ECO:0000256" key="4">
    <source>
        <dbReference type="ARBA" id="ARBA00022630"/>
    </source>
</evidence>
<dbReference type="Proteomes" id="UP001171111">
    <property type="component" value="Unassembled WGS sequence"/>
</dbReference>
<gene>
    <name evidence="9" type="ORF">Q2362_00655</name>
</gene>
<evidence type="ECO:0000256" key="6">
    <source>
        <dbReference type="ARBA" id="ARBA00022982"/>
    </source>
</evidence>
<dbReference type="SUPFAM" id="SSF52218">
    <property type="entry name" value="Flavoproteins"/>
    <property type="match status" value="1"/>
</dbReference>
<dbReference type="InterPro" id="IPR008254">
    <property type="entry name" value="Flavodoxin/NO_synth"/>
</dbReference>
<dbReference type="PANTHER" id="PTHR42809">
    <property type="entry name" value="FLAVODOXIN 2"/>
    <property type="match status" value="1"/>
</dbReference>
<keyword evidence="5 7" id="KW-0288">FMN</keyword>
<evidence type="ECO:0000256" key="5">
    <source>
        <dbReference type="ARBA" id="ARBA00022643"/>
    </source>
</evidence>
<evidence type="ECO:0000256" key="2">
    <source>
        <dbReference type="ARBA" id="ARBA00005267"/>
    </source>
</evidence>
<evidence type="ECO:0000256" key="3">
    <source>
        <dbReference type="ARBA" id="ARBA00022448"/>
    </source>
</evidence>
<name>A0ABT8T6Q1_9BACT</name>
<organism evidence="9 10">
    <name type="scientific">Campylobacter magnus</name>
    <dbReference type="NCBI Taxonomy" id="3026462"/>
    <lineage>
        <taxon>Bacteria</taxon>
        <taxon>Pseudomonadati</taxon>
        <taxon>Campylobacterota</taxon>
        <taxon>Epsilonproteobacteria</taxon>
        <taxon>Campylobacterales</taxon>
        <taxon>Campylobacteraceae</taxon>
        <taxon>Campylobacter</taxon>
    </lineage>
</organism>
<comment type="similarity">
    <text evidence="2 7">Belongs to the flavodoxin family.</text>
</comment>
<dbReference type="InterPro" id="IPR050619">
    <property type="entry name" value="Flavodoxin"/>
</dbReference>
<feature type="domain" description="Flavodoxin-like" evidence="8">
    <location>
        <begin position="4"/>
        <end position="164"/>
    </location>
</feature>
<comment type="caution">
    <text evidence="9">The sequence shown here is derived from an EMBL/GenBank/DDBJ whole genome shotgun (WGS) entry which is preliminary data.</text>
</comment>
<dbReference type="InterPro" id="IPR010086">
    <property type="entry name" value="Flavodoxin_lc"/>
</dbReference>
<dbReference type="PANTHER" id="PTHR42809:SF1">
    <property type="entry name" value="FLAVODOXIN 1"/>
    <property type="match status" value="1"/>
</dbReference>
<evidence type="ECO:0000256" key="7">
    <source>
        <dbReference type="PIRNR" id="PIRNR038996"/>
    </source>
</evidence>
<dbReference type="Pfam" id="PF00258">
    <property type="entry name" value="Flavodoxin_1"/>
    <property type="match status" value="1"/>
</dbReference>
<proteinExistence type="inferred from homology"/>
<evidence type="ECO:0000313" key="10">
    <source>
        <dbReference type="Proteomes" id="UP001171111"/>
    </source>
</evidence>
<dbReference type="PIRSF" id="PIRSF038996">
    <property type="entry name" value="FldA"/>
    <property type="match status" value="1"/>
</dbReference>
<comment type="cofactor">
    <cofactor evidence="1 7">
        <name>FMN</name>
        <dbReference type="ChEBI" id="CHEBI:58210"/>
    </cofactor>
</comment>
<dbReference type="RefSeq" id="WP_302243334.1">
    <property type="nucleotide sequence ID" value="NZ_JAULJQ010000001.1"/>
</dbReference>
<evidence type="ECO:0000259" key="8">
    <source>
        <dbReference type="PROSITE" id="PS50902"/>
    </source>
</evidence>
<sequence>MAQIGIVFGSHFGRNETAGAAKHAADYIASKTGADIINATELTENFIASHEKLIFVASTHKKGELQEDFQNKLDVVKAADFSGKTLALVGLGGIANHAETFCDGLVEFLPHIRGAKLVGAYDDGGYAYKNSLAFINGKFVGLVLDVKADADWKARTDKWLESIRADFGFTY</sequence>